<dbReference type="PANTHER" id="PTHR43391">
    <property type="entry name" value="RETINOL DEHYDROGENASE-RELATED"/>
    <property type="match status" value="1"/>
</dbReference>
<comment type="similarity">
    <text evidence="1 4">Belongs to the short-chain dehydrogenases/reductases (SDR) family.</text>
</comment>
<dbReference type="GO" id="GO:0016491">
    <property type="term" value="F:oxidoreductase activity"/>
    <property type="evidence" value="ECO:0007669"/>
    <property type="project" value="UniProtKB-KW"/>
</dbReference>
<dbReference type="OrthoDB" id="658698at2"/>
<evidence type="ECO:0000256" key="3">
    <source>
        <dbReference type="ARBA" id="ARBA00023002"/>
    </source>
</evidence>
<sequence>MSQVFIVTGAASGIGLALTQQLLKQGAKVCACDIQLAELEKLSQNLNTDQLMVQQLDVRHVQNWEAVIQKVLQQWQSIDVLCNVAGVLRENWVADATENDINLHFDINVKGTILGTQAVLPHMLSKNKGHIINMASLAALSPVPGLALYSASKFAVRGYSLAAGMELAEQGIAVTTICPDAVQTPMLDQQKDKAQAALTFSGTRALTTEEVVEAILGPALHDKPLEIVLPAWRGVIAKAANAFPSITAHQVKRMREIGMKRQQKIRQGSESTKK</sequence>
<evidence type="ECO:0000313" key="5">
    <source>
        <dbReference type="EMBL" id="SCC70671.1"/>
    </source>
</evidence>
<protein>
    <submittedName>
        <fullName evidence="5">3-oxoacyl-[acyl-carrier protein] reductase</fullName>
    </submittedName>
</protein>
<evidence type="ECO:0000256" key="1">
    <source>
        <dbReference type="ARBA" id="ARBA00006484"/>
    </source>
</evidence>
<dbReference type="InterPro" id="IPR036291">
    <property type="entry name" value="NAD(P)-bd_dom_sf"/>
</dbReference>
<dbReference type="CDD" id="cd05233">
    <property type="entry name" value="SDR_c"/>
    <property type="match status" value="1"/>
</dbReference>
<dbReference type="Pfam" id="PF00106">
    <property type="entry name" value="adh_short"/>
    <property type="match status" value="1"/>
</dbReference>
<dbReference type="PRINTS" id="PR00080">
    <property type="entry name" value="SDRFAMILY"/>
</dbReference>
<organism evidence="5 6">
    <name type="scientific">Acinetobacter albensis</name>
    <dbReference type="NCBI Taxonomy" id="1673609"/>
    <lineage>
        <taxon>Bacteria</taxon>
        <taxon>Pseudomonadati</taxon>
        <taxon>Pseudomonadota</taxon>
        <taxon>Gammaproteobacteria</taxon>
        <taxon>Moraxellales</taxon>
        <taxon>Moraxellaceae</taxon>
        <taxon>Acinetobacter</taxon>
    </lineage>
</organism>
<dbReference type="PRINTS" id="PR00081">
    <property type="entry name" value="GDHRDH"/>
</dbReference>
<dbReference type="PROSITE" id="PS00061">
    <property type="entry name" value="ADH_SHORT"/>
    <property type="match status" value="1"/>
</dbReference>
<accession>A0A1C4GSC1</accession>
<keyword evidence="2" id="KW-0521">NADP</keyword>
<evidence type="ECO:0000256" key="2">
    <source>
        <dbReference type="ARBA" id="ARBA00022857"/>
    </source>
</evidence>
<evidence type="ECO:0000256" key="4">
    <source>
        <dbReference type="RuleBase" id="RU000363"/>
    </source>
</evidence>
<dbReference type="Gene3D" id="3.40.50.720">
    <property type="entry name" value="NAD(P)-binding Rossmann-like Domain"/>
    <property type="match status" value="1"/>
</dbReference>
<name>A0A1C4GSC1_9GAMM</name>
<dbReference type="SUPFAM" id="SSF51735">
    <property type="entry name" value="NAD(P)-binding Rossmann-fold domains"/>
    <property type="match status" value="1"/>
</dbReference>
<keyword evidence="3" id="KW-0560">Oxidoreductase</keyword>
<dbReference type="InterPro" id="IPR020904">
    <property type="entry name" value="Sc_DH/Rdtase_CS"/>
</dbReference>
<dbReference type="EMBL" id="FMBK01000001">
    <property type="protein sequence ID" value="SCC70671.1"/>
    <property type="molecule type" value="Genomic_DNA"/>
</dbReference>
<evidence type="ECO:0000313" key="6">
    <source>
        <dbReference type="Proteomes" id="UP000243661"/>
    </source>
</evidence>
<dbReference type="Proteomes" id="UP000243661">
    <property type="component" value="Unassembled WGS sequence"/>
</dbReference>
<dbReference type="AlphaFoldDB" id="A0A1C4GSC1"/>
<dbReference type="RefSeq" id="WP_092716939.1">
    <property type="nucleotide sequence ID" value="NZ_FMBK01000001.1"/>
</dbReference>
<proteinExistence type="inferred from homology"/>
<reference evidence="5 6" key="1">
    <citation type="submission" date="2016-08" db="EMBL/GenBank/DDBJ databases">
        <authorList>
            <person name="Seilhamer J.J."/>
        </authorList>
    </citation>
    <scope>NUCLEOTIDE SEQUENCE [LARGE SCALE GENOMIC DNA]</scope>
    <source>
        <strain evidence="5 6">ANC 4874</strain>
    </source>
</reference>
<dbReference type="InterPro" id="IPR002347">
    <property type="entry name" value="SDR_fam"/>
</dbReference>
<dbReference type="FunFam" id="3.40.50.720:FF:000084">
    <property type="entry name" value="Short-chain dehydrogenase reductase"/>
    <property type="match status" value="1"/>
</dbReference>
<gene>
    <name evidence="5" type="ORF">GA0116959_1013</name>
</gene>
<dbReference type="PANTHER" id="PTHR43391:SF14">
    <property type="entry name" value="DEHYDROGENASE_REDUCTASE SDR FAMILY PROTEIN 7-LIKE"/>
    <property type="match status" value="1"/>
</dbReference>